<evidence type="ECO:0000256" key="2">
    <source>
        <dbReference type="ARBA" id="ARBA00023180"/>
    </source>
</evidence>
<dbReference type="AlphaFoldDB" id="A0AAN9BH87"/>
<dbReference type="SUPFAM" id="SSF56487">
    <property type="entry name" value="SRCR-like"/>
    <property type="match status" value="1"/>
</dbReference>
<reference evidence="7 8" key="1">
    <citation type="submission" date="2024-02" db="EMBL/GenBank/DDBJ databases">
        <title>Chromosome-scale genome assembly of the rough periwinkle Littorina saxatilis.</title>
        <authorList>
            <person name="De Jode A."/>
            <person name="Faria R."/>
            <person name="Formenti G."/>
            <person name="Sims Y."/>
            <person name="Smith T.P."/>
            <person name="Tracey A."/>
            <person name="Wood J.M.D."/>
            <person name="Zagrodzka Z.B."/>
            <person name="Johannesson K."/>
            <person name="Butlin R.K."/>
            <person name="Leder E.H."/>
        </authorList>
    </citation>
    <scope>NUCLEOTIDE SEQUENCE [LARGE SCALE GENOMIC DNA]</scope>
    <source>
        <strain evidence="7">Snail1</strain>
        <tissue evidence="7">Muscle</tissue>
    </source>
</reference>
<dbReference type="Proteomes" id="UP001374579">
    <property type="component" value="Unassembled WGS sequence"/>
</dbReference>
<dbReference type="SMART" id="SM00202">
    <property type="entry name" value="SR"/>
    <property type="match status" value="1"/>
</dbReference>
<keyword evidence="4" id="KW-0175">Coiled coil</keyword>
<dbReference type="EMBL" id="JBAMIC010000007">
    <property type="protein sequence ID" value="KAK7105690.1"/>
    <property type="molecule type" value="Genomic_DNA"/>
</dbReference>
<dbReference type="FunFam" id="3.10.250.10:FF:000011">
    <property type="entry name" value="Scavenger receptor class A member 5"/>
    <property type="match status" value="1"/>
</dbReference>
<feature type="signal peptide" evidence="5">
    <location>
        <begin position="1"/>
        <end position="17"/>
    </location>
</feature>
<keyword evidence="8" id="KW-1185">Reference proteome</keyword>
<keyword evidence="2" id="KW-0325">Glycoprotein</keyword>
<dbReference type="PANTHER" id="PTHR48071">
    <property type="entry name" value="SRCR DOMAIN-CONTAINING PROTEIN"/>
    <property type="match status" value="1"/>
</dbReference>
<dbReference type="PROSITE" id="PS50287">
    <property type="entry name" value="SRCR_2"/>
    <property type="match status" value="1"/>
</dbReference>
<dbReference type="SUPFAM" id="SSF48726">
    <property type="entry name" value="Immunoglobulin"/>
    <property type="match status" value="1"/>
</dbReference>
<feature type="coiled-coil region" evidence="4">
    <location>
        <begin position="498"/>
        <end position="536"/>
    </location>
</feature>
<evidence type="ECO:0000313" key="8">
    <source>
        <dbReference type="Proteomes" id="UP001374579"/>
    </source>
</evidence>
<dbReference type="Gene3D" id="2.60.40.10">
    <property type="entry name" value="Immunoglobulins"/>
    <property type="match status" value="1"/>
</dbReference>
<comment type="caution">
    <text evidence="7">The sequence shown here is derived from an EMBL/GenBank/DDBJ whole genome shotgun (WGS) entry which is preliminary data.</text>
</comment>
<dbReference type="GO" id="GO:0016020">
    <property type="term" value="C:membrane"/>
    <property type="evidence" value="ECO:0007669"/>
    <property type="project" value="InterPro"/>
</dbReference>
<proteinExistence type="predicted"/>
<protein>
    <recommendedName>
        <fullName evidence="6">SRCR domain-containing protein</fullName>
    </recommendedName>
</protein>
<dbReference type="InterPro" id="IPR001190">
    <property type="entry name" value="SRCR"/>
</dbReference>
<gene>
    <name evidence="7" type="ORF">V1264_017036</name>
</gene>
<feature type="disulfide bond" evidence="3">
    <location>
        <begin position="731"/>
        <end position="741"/>
    </location>
</feature>
<feature type="chain" id="PRO_5042840736" description="SRCR domain-containing protein" evidence="5">
    <location>
        <begin position="18"/>
        <end position="763"/>
    </location>
</feature>
<accession>A0AAN9BH87</accession>
<feature type="domain" description="SRCR" evidence="6">
    <location>
        <begin position="661"/>
        <end position="762"/>
    </location>
</feature>
<dbReference type="Gene3D" id="3.10.250.10">
    <property type="entry name" value="SRCR-like domain"/>
    <property type="match status" value="1"/>
</dbReference>
<dbReference type="InterPro" id="IPR036772">
    <property type="entry name" value="SRCR-like_dom_sf"/>
</dbReference>
<evidence type="ECO:0000256" key="5">
    <source>
        <dbReference type="SAM" id="SignalP"/>
    </source>
</evidence>
<dbReference type="PANTHER" id="PTHR48071:SF18">
    <property type="entry name" value="DELETED IN MALIGNANT BRAIN TUMORS 1 PROTEIN-RELATED"/>
    <property type="match status" value="1"/>
</dbReference>
<keyword evidence="5" id="KW-0732">Signal</keyword>
<evidence type="ECO:0000256" key="1">
    <source>
        <dbReference type="ARBA" id="ARBA00023157"/>
    </source>
</evidence>
<keyword evidence="1 3" id="KW-1015">Disulfide bond</keyword>
<organism evidence="7 8">
    <name type="scientific">Littorina saxatilis</name>
    <dbReference type="NCBI Taxonomy" id="31220"/>
    <lineage>
        <taxon>Eukaryota</taxon>
        <taxon>Metazoa</taxon>
        <taxon>Spiralia</taxon>
        <taxon>Lophotrochozoa</taxon>
        <taxon>Mollusca</taxon>
        <taxon>Gastropoda</taxon>
        <taxon>Caenogastropoda</taxon>
        <taxon>Littorinimorpha</taxon>
        <taxon>Littorinoidea</taxon>
        <taxon>Littorinidae</taxon>
        <taxon>Littorina</taxon>
    </lineage>
</organism>
<dbReference type="InterPro" id="IPR036179">
    <property type="entry name" value="Ig-like_dom_sf"/>
</dbReference>
<dbReference type="PROSITE" id="PS00420">
    <property type="entry name" value="SRCR_1"/>
    <property type="match status" value="1"/>
</dbReference>
<dbReference type="PRINTS" id="PR00258">
    <property type="entry name" value="SPERACTRCPTR"/>
</dbReference>
<comment type="caution">
    <text evidence="3">Lacks conserved residue(s) required for the propagation of feature annotation.</text>
</comment>
<evidence type="ECO:0000256" key="4">
    <source>
        <dbReference type="SAM" id="Coils"/>
    </source>
</evidence>
<evidence type="ECO:0000259" key="6">
    <source>
        <dbReference type="PROSITE" id="PS50287"/>
    </source>
</evidence>
<feature type="coiled-coil region" evidence="4">
    <location>
        <begin position="351"/>
        <end position="434"/>
    </location>
</feature>
<dbReference type="Gene3D" id="1.10.287.1490">
    <property type="match status" value="1"/>
</dbReference>
<name>A0AAN9BH87_9CAEN</name>
<sequence>MLLVLIGALVVLQGTDSFTWKGPLNNGTTIHRCVGHDVTFPWSYVTERDENVMAVFWFSDKNGTIATLFANHFMTSSDRLTSVPNAGITLSGLTTDDVGIYGVHVRLYNNKQLKTHVINLVVVDPPTTTDGQLRIDQKSHNASSTGHDSCEPTIQLRCGQILSAGFPPVSVEWTGPEGEKLTPTDYQDGFFLLDLPSNYKGGNYTCSLVLDAEVSTCLQSDSPFITSATLFVETMDTKVKEQGESLELLKNEVEELKTNAGALLSDETQRTMGEVQERLSNLESTADNLTEQVDSDRAFAHELFEMNVNRIKDLQKTSQDALDDLMKNTAQDTREHHVNWLQSLNAVTGNMSKNEETIADHDKKIADLQQQVSALQGSLSDEQKHSGELQKKVDNLLGDLTQQKNLTSDLQDQLLQLQTEADEQEAANTQQADEIKGLRASVEAVLKTLETQGAVSTNLTQKLSELEGDLEAQKTITDEQERISSQFLPSLAEVQHSLSQQKKSIGNLDDKLNQEMNEQEKKLSGVKQELSDLQQGVDKLSSDTASQLTNLTDTLKWVHANLTFVEKLQETGEQFMREHLQNSTESFYDDLLFVLQGVNELNESVTSALTSMSTAGTVSSSQLATLETNLTAVESQYRLLLPRVQTVEGDLVTVNEKLFPVRLVGGSNEREGRVEIRVGHSWGTVCDDGWDDNEAKVVCNMLGFFRAGAVPKPEAAFGQGTGPIVLDDIQCTGSEQDIRVCPARAFGTHNCAHSEDAGVVCAG</sequence>
<dbReference type="InterPro" id="IPR013783">
    <property type="entry name" value="Ig-like_fold"/>
</dbReference>
<feature type="coiled-coil region" evidence="4">
    <location>
        <begin position="239"/>
        <end position="292"/>
    </location>
</feature>
<evidence type="ECO:0000313" key="7">
    <source>
        <dbReference type="EMBL" id="KAK7105690.1"/>
    </source>
</evidence>
<dbReference type="Pfam" id="PF00530">
    <property type="entry name" value="SRCR"/>
    <property type="match status" value="1"/>
</dbReference>
<evidence type="ECO:0000256" key="3">
    <source>
        <dbReference type="PROSITE-ProRule" id="PRU00196"/>
    </source>
</evidence>